<name>A0ACC0U1A0_9AGAM</name>
<comment type="caution">
    <text evidence="1">The sequence shown here is derived from an EMBL/GenBank/DDBJ whole genome shotgun (WGS) entry which is preliminary data.</text>
</comment>
<reference evidence="1" key="1">
    <citation type="submission" date="2021-03" db="EMBL/GenBank/DDBJ databases">
        <title>Evolutionary priming and transition to the ectomycorrhizal habit in an iconic lineage of mushroom-forming fungi: is preadaptation a requirement?</title>
        <authorList>
            <consortium name="DOE Joint Genome Institute"/>
            <person name="Looney B.P."/>
            <person name="Miyauchi S."/>
            <person name="Morin E."/>
            <person name="Drula E."/>
            <person name="Courty P.E."/>
            <person name="Chicoki N."/>
            <person name="Fauchery L."/>
            <person name="Kohler A."/>
            <person name="Kuo A."/>
            <person name="LaButti K."/>
            <person name="Pangilinan J."/>
            <person name="Lipzen A."/>
            <person name="Riley R."/>
            <person name="Andreopoulos W."/>
            <person name="He G."/>
            <person name="Johnson J."/>
            <person name="Barry K.W."/>
            <person name="Grigoriev I.V."/>
            <person name="Nagy L."/>
            <person name="Hibbett D."/>
            <person name="Henrissat B."/>
            <person name="Matheny P.B."/>
            <person name="Labbe J."/>
            <person name="Martin A.F."/>
        </authorList>
    </citation>
    <scope>NUCLEOTIDE SEQUENCE</scope>
    <source>
        <strain evidence="1">BPL698</strain>
    </source>
</reference>
<dbReference type="EMBL" id="JAGFNK010000231">
    <property type="protein sequence ID" value="KAI9456759.1"/>
    <property type="molecule type" value="Genomic_DNA"/>
</dbReference>
<gene>
    <name evidence="1" type="ORF">F5148DRAFT_1223726</name>
</gene>
<dbReference type="Proteomes" id="UP001207468">
    <property type="component" value="Unassembled WGS sequence"/>
</dbReference>
<keyword evidence="2" id="KW-1185">Reference proteome</keyword>
<evidence type="ECO:0000313" key="1">
    <source>
        <dbReference type="EMBL" id="KAI9456759.1"/>
    </source>
</evidence>
<feature type="non-terminal residue" evidence="1">
    <location>
        <position position="1"/>
    </location>
</feature>
<protein>
    <submittedName>
        <fullName evidence="1">Uncharacterized protein</fullName>
    </submittedName>
</protein>
<organism evidence="1 2">
    <name type="scientific">Russula earlei</name>
    <dbReference type="NCBI Taxonomy" id="71964"/>
    <lineage>
        <taxon>Eukaryota</taxon>
        <taxon>Fungi</taxon>
        <taxon>Dikarya</taxon>
        <taxon>Basidiomycota</taxon>
        <taxon>Agaricomycotina</taxon>
        <taxon>Agaricomycetes</taxon>
        <taxon>Russulales</taxon>
        <taxon>Russulaceae</taxon>
        <taxon>Russula</taxon>
    </lineage>
</organism>
<accession>A0ACC0U1A0</accession>
<feature type="non-terminal residue" evidence="1">
    <location>
        <position position="88"/>
    </location>
</feature>
<evidence type="ECO:0000313" key="2">
    <source>
        <dbReference type="Proteomes" id="UP001207468"/>
    </source>
</evidence>
<sequence>FFLPRAQFSRVQLCVFFSLSVFIVFVAFYPARAIFACRSDQCSKLPPHAMVQSPHSILEWQETCVFPRARFSRVKLCPVVSSHMAAVR</sequence>
<proteinExistence type="predicted"/>